<dbReference type="EMBL" id="QRGA01000006">
    <property type="protein sequence ID" value="RDU98989.1"/>
    <property type="molecule type" value="Genomic_DNA"/>
</dbReference>
<feature type="repeat" description="TPR" evidence="1">
    <location>
        <begin position="669"/>
        <end position="702"/>
    </location>
</feature>
<evidence type="ECO:0000313" key="2">
    <source>
        <dbReference type="EMBL" id="RDU98989.1"/>
    </source>
</evidence>
<dbReference type="Proteomes" id="UP000256838">
    <property type="component" value="Unassembled WGS sequence"/>
</dbReference>
<keyword evidence="3" id="KW-1185">Reference proteome</keyword>
<dbReference type="PROSITE" id="PS50005">
    <property type="entry name" value="TPR"/>
    <property type="match status" value="1"/>
</dbReference>
<evidence type="ECO:0000256" key="1">
    <source>
        <dbReference type="PROSITE-ProRule" id="PRU00339"/>
    </source>
</evidence>
<dbReference type="Gene3D" id="1.25.40.10">
    <property type="entry name" value="Tetratricopeptide repeat domain"/>
    <property type="match status" value="1"/>
</dbReference>
<dbReference type="InterPro" id="IPR011990">
    <property type="entry name" value="TPR-like_helical_dom_sf"/>
</dbReference>
<dbReference type="AlphaFoldDB" id="A0A3D8K168"/>
<accession>A0A3D8K168</accession>
<dbReference type="SUPFAM" id="SSF48452">
    <property type="entry name" value="TPR-like"/>
    <property type="match status" value="1"/>
</dbReference>
<gene>
    <name evidence="2" type="ORF">DWV00_12180</name>
</gene>
<protein>
    <submittedName>
        <fullName evidence="2">Uncharacterized protein</fullName>
    </submittedName>
</protein>
<organism evidence="2 3">
    <name type="scientific">Trinickia dinghuensis</name>
    <dbReference type="NCBI Taxonomy" id="2291023"/>
    <lineage>
        <taxon>Bacteria</taxon>
        <taxon>Pseudomonadati</taxon>
        <taxon>Pseudomonadota</taxon>
        <taxon>Betaproteobacteria</taxon>
        <taxon>Burkholderiales</taxon>
        <taxon>Burkholderiaceae</taxon>
        <taxon>Trinickia</taxon>
    </lineage>
</organism>
<reference evidence="2 3" key="1">
    <citation type="submission" date="2018-08" db="EMBL/GenBank/DDBJ databases">
        <title>Paraburkholderia sp. DHOM06 isolated from forest soil.</title>
        <authorList>
            <person name="Gao Z.-H."/>
            <person name="Qiu L.-H."/>
        </authorList>
    </citation>
    <scope>NUCLEOTIDE SEQUENCE [LARGE SCALE GENOMIC DNA]</scope>
    <source>
        <strain evidence="2 3">DHOM06</strain>
    </source>
</reference>
<name>A0A3D8K168_9BURK</name>
<comment type="caution">
    <text evidence="2">The sequence shown here is derived from an EMBL/GenBank/DDBJ whole genome shotgun (WGS) entry which is preliminary data.</text>
</comment>
<keyword evidence="1" id="KW-0802">TPR repeat</keyword>
<sequence>MRAHSLQAIGRLQALWMNAGAPAAARAVLDSDGASLLAVAEPDARPDIRMRLAQYRLQIAYNLREDEAIQRGIAEMREVIDKEPTLRANEYLRLHTFETIERVLPAHAVDVIELRHALHCAVRERAAFRAWDEAERQRRRALAYKRLEANADAIAAANASFDALQNAAADQTIDTNSWLQLSNFLIAIAPDRLPDIERAITRLTADLTRPKRREMGVRVARLAARAVYAREGASAALAASDLAHHALSEDGGDDFIEYELPWLIEAGRIDDAGQRAFFDLYERESQLWQGTARIIHDRLAESSDTSAWWALCVMLACRQDAVLNRLIALGRANQWKLQARSPVHGELFAKLDELRGTELREAIYTAACALAEQRAPGHPWIARLSVEHDARVNLIDSETEAARLADAIERGGINDNRSLYTLLTARCKAVGLLEALKLPAPQPTNGRGCYFHAFTLQTEQDALVADVPFESRSEAIAGLERLKTAFYEQGVAHAEHFLETGEGHPYDGSAHLYSLLCWGLAICYTEAKRFPEAIELHRRGLDASPFCEHYAWMIEAHQGMKDYDAVIETGEHLWHFSMKRGFGNESPNIYISQIVKALWQLDRDDEILIWLERLVQWQRKTAEVDESKLPDDALYARMVVAANLANMRPTEATALWEGLKGQVTATGDVTVVANAGTMFDRLGRFDEAQAMYERVLGMNEQRPEHERFDPTYYEEQIASCRERAAQQAQSATARKPWWRFWQ</sequence>
<proteinExistence type="predicted"/>
<dbReference type="InterPro" id="IPR019734">
    <property type="entry name" value="TPR_rpt"/>
</dbReference>
<evidence type="ECO:0000313" key="3">
    <source>
        <dbReference type="Proteomes" id="UP000256838"/>
    </source>
</evidence>
<dbReference type="SMART" id="SM00028">
    <property type="entry name" value="TPR"/>
    <property type="match status" value="2"/>
</dbReference>